<accession>A0ABS6JAL2</accession>
<dbReference type="EC" id="2.7.7.7" evidence="1"/>
<organism evidence="6 7">
    <name type="scientific">Paragemmobacter amnigenus</name>
    <dbReference type="NCBI Taxonomy" id="2852097"/>
    <lineage>
        <taxon>Bacteria</taxon>
        <taxon>Pseudomonadati</taxon>
        <taxon>Pseudomonadota</taxon>
        <taxon>Alphaproteobacteria</taxon>
        <taxon>Rhodobacterales</taxon>
        <taxon>Paracoccaceae</taxon>
        <taxon>Paragemmobacter</taxon>
    </lineage>
</organism>
<feature type="transmembrane region" description="Helical" evidence="4">
    <location>
        <begin position="12"/>
        <end position="34"/>
    </location>
</feature>
<dbReference type="SUPFAM" id="SSF53098">
    <property type="entry name" value="Ribonuclease H-like"/>
    <property type="match status" value="1"/>
</dbReference>
<comment type="caution">
    <text evidence="6">The sequence shown here is derived from an EMBL/GenBank/DDBJ whole genome shotgun (WGS) entry which is preliminary data.</text>
</comment>
<keyword evidence="6" id="KW-0378">Hydrolase</keyword>
<dbReference type="PANTHER" id="PTHR30231:SF41">
    <property type="entry name" value="DNA POLYMERASE III SUBUNIT EPSILON"/>
    <property type="match status" value="1"/>
</dbReference>
<keyword evidence="4" id="KW-0812">Transmembrane</keyword>
<dbReference type="Gene3D" id="3.30.450.20">
    <property type="entry name" value="PAS domain"/>
    <property type="match status" value="1"/>
</dbReference>
<keyword evidence="4" id="KW-1133">Transmembrane helix</keyword>
<dbReference type="NCBIfam" id="TIGR00573">
    <property type="entry name" value="dnaq"/>
    <property type="match status" value="1"/>
</dbReference>
<keyword evidence="4" id="KW-0472">Membrane</keyword>
<evidence type="ECO:0000313" key="7">
    <source>
        <dbReference type="Proteomes" id="UP000731907"/>
    </source>
</evidence>
<sequence length="694" mass="75472">MLARLGLRTRIFLLFSGLAAGIVGALSLGLALAYSRLGDPALLNAFVQAGIVAGFLGLGLVAWLWYLFDLNVAKPIDILAGTLRARAHANVDGDVDAAMARYLGDLAPAARAAAESLTETRSALAEAVARETSRLSAEKHRLETLLADVPVGVLLCSGAHQLVFYNGQASELVGSAAEGPRLDRKLFDYLREGPIRMAHDRLIATQDHEAASDLLCATVNGARILSARMRLIEPLGGDRQRPGYVLTLRDVTGDLAAKSVRDAFLVEVFDRVNRPSANLSALIAALPEGGAVPGRIDQALREEVGVLVQTVTDLSRRSDALRSDGWQMATIRASDLIDSITARIEAGGMTVTSAQADPLQLQCDAFALVSLVGRLAEEMQGQGIAQAFGVTAQEEKAGTCLRLLWQGPTLPVARLEAWLNEPLDRTIPDVTGRSVLRDNGMEIWPERWEGGQSLCLPLHQLRREVRRPAPVTRTVVYDFDLLERERNQMVAEARLNALDFVVFDTETTGLLPQQGDEIVQIAAIRIVNGRIVENEVFDMLVNPGRPIPAGSTEVHGITEAMVADAPGVAEALRRFHRFAEGAVLIAHNAPFDMQFLRRREEELGLRFDHPVLDTVLLSAVVFGQHEVHSLDALTHRMGVTIPEEARHTAIGDARATAEVFVRLVRILRGRNLSTFGEVLGEVRLHARLLKDLNA</sequence>
<evidence type="ECO:0000256" key="4">
    <source>
        <dbReference type="SAM" id="Phobius"/>
    </source>
</evidence>
<dbReference type="SMART" id="SM00479">
    <property type="entry name" value="EXOIII"/>
    <property type="match status" value="1"/>
</dbReference>
<keyword evidence="6" id="KW-0540">Nuclease</keyword>
<dbReference type="EMBL" id="JAAATX020000012">
    <property type="protein sequence ID" value="MBU9699522.1"/>
    <property type="molecule type" value="Genomic_DNA"/>
</dbReference>
<feature type="transmembrane region" description="Helical" evidence="4">
    <location>
        <begin position="46"/>
        <end position="68"/>
    </location>
</feature>
<feature type="domain" description="Exonuclease" evidence="5">
    <location>
        <begin position="499"/>
        <end position="669"/>
    </location>
</feature>
<protein>
    <recommendedName>
        <fullName evidence="1">DNA-directed DNA polymerase</fullName>
        <ecNumber evidence="1">2.7.7.7</ecNumber>
    </recommendedName>
</protein>
<dbReference type="Gene3D" id="3.30.420.10">
    <property type="entry name" value="Ribonuclease H-like superfamily/Ribonuclease H"/>
    <property type="match status" value="1"/>
</dbReference>
<dbReference type="InterPro" id="IPR036397">
    <property type="entry name" value="RNaseH_sf"/>
</dbReference>
<comment type="catalytic activity">
    <reaction evidence="3">
        <text>DNA(n) + a 2'-deoxyribonucleoside 5'-triphosphate = DNA(n+1) + diphosphate</text>
        <dbReference type="Rhea" id="RHEA:22508"/>
        <dbReference type="Rhea" id="RHEA-COMP:17339"/>
        <dbReference type="Rhea" id="RHEA-COMP:17340"/>
        <dbReference type="ChEBI" id="CHEBI:33019"/>
        <dbReference type="ChEBI" id="CHEBI:61560"/>
        <dbReference type="ChEBI" id="CHEBI:173112"/>
        <dbReference type="EC" id="2.7.7.7"/>
    </reaction>
</comment>
<dbReference type="Proteomes" id="UP000731907">
    <property type="component" value="Unassembled WGS sequence"/>
</dbReference>
<dbReference type="Pfam" id="PF00929">
    <property type="entry name" value="RNase_T"/>
    <property type="match status" value="1"/>
</dbReference>
<keyword evidence="6" id="KW-0269">Exonuclease</keyword>
<dbReference type="RefSeq" id="WP_161763628.1">
    <property type="nucleotide sequence ID" value="NZ_JAAATX020000012.1"/>
</dbReference>
<dbReference type="InterPro" id="IPR012337">
    <property type="entry name" value="RNaseH-like_sf"/>
</dbReference>
<name>A0ABS6JAL2_9RHOB</name>
<comment type="function">
    <text evidence="2">DNA polymerase III is a complex, multichain enzyme responsible for most of the replicative synthesis in bacteria. The epsilon subunit contain the editing function and is a proofreading 3'-5' exonuclease.</text>
</comment>
<evidence type="ECO:0000256" key="2">
    <source>
        <dbReference type="ARBA" id="ARBA00025483"/>
    </source>
</evidence>
<dbReference type="InterPro" id="IPR006054">
    <property type="entry name" value="DnaQ"/>
</dbReference>
<evidence type="ECO:0000256" key="3">
    <source>
        <dbReference type="ARBA" id="ARBA00049244"/>
    </source>
</evidence>
<dbReference type="PANTHER" id="PTHR30231">
    <property type="entry name" value="DNA POLYMERASE III SUBUNIT EPSILON"/>
    <property type="match status" value="1"/>
</dbReference>
<dbReference type="GO" id="GO:0004527">
    <property type="term" value="F:exonuclease activity"/>
    <property type="evidence" value="ECO:0007669"/>
    <property type="project" value="UniProtKB-KW"/>
</dbReference>
<evidence type="ECO:0000313" key="6">
    <source>
        <dbReference type="EMBL" id="MBU9699522.1"/>
    </source>
</evidence>
<reference evidence="6 7" key="1">
    <citation type="submission" date="2021-06" db="EMBL/GenBank/DDBJ databases">
        <title>Rhodobacteraceae bacterium strain HSP-20.</title>
        <authorList>
            <person name="Chen W.-M."/>
        </authorList>
    </citation>
    <scope>NUCLEOTIDE SEQUENCE [LARGE SCALE GENOMIC DNA]</scope>
    <source>
        <strain evidence="6 7">HSP-20</strain>
    </source>
</reference>
<dbReference type="InterPro" id="IPR013520">
    <property type="entry name" value="Ribonucl_H"/>
</dbReference>
<evidence type="ECO:0000259" key="5">
    <source>
        <dbReference type="SMART" id="SM00479"/>
    </source>
</evidence>
<evidence type="ECO:0000256" key="1">
    <source>
        <dbReference type="ARBA" id="ARBA00012417"/>
    </source>
</evidence>
<proteinExistence type="predicted"/>
<dbReference type="CDD" id="cd06127">
    <property type="entry name" value="DEDDh"/>
    <property type="match status" value="1"/>
</dbReference>
<keyword evidence="7" id="KW-1185">Reference proteome</keyword>
<gene>
    <name evidence="6" type="ORF">GU927_016880</name>
</gene>